<name>A0A6M3LA04_9ZZZZ</name>
<evidence type="ECO:0000313" key="1">
    <source>
        <dbReference type="EMBL" id="QJA91907.1"/>
    </source>
</evidence>
<dbReference type="AlphaFoldDB" id="A0A6M3LA04"/>
<reference evidence="1" key="1">
    <citation type="submission" date="2020-03" db="EMBL/GenBank/DDBJ databases">
        <title>The deep terrestrial virosphere.</title>
        <authorList>
            <person name="Holmfeldt K."/>
            <person name="Nilsson E."/>
            <person name="Simone D."/>
            <person name="Lopez-Fernandez M."/>
            <person name="Wu X."/>
            <person name="de Brujin I."/>
            <person name="Lundin D."/>
            <person name="Andersson A."/>
            <person name="Bertilsson S."/>
            <person name="Dopson M."/>
        </authorList>
    </citation>
    <scope>NUCLEOTIDE SEQUENCE</scope>
    <source>
        <strain evidence="1">MM415B03233</strain>
    </source>
</reference>
<protein>
    <submittedName>
        <fullName evidence="1">Uncharacterized protein</fullName>
    </submittedName>
</protein>
<sequence length="65" mass="7473">MVYDKTRSEGSHPSSVYGIYRQTNNQGDKNQCMMVADKAQCTRVAVIETLIEQEWNEFVKGKETE</sequence>
<accession>A0A6M3LA04</accession>
<organism evidence="1">
    <name type="scientific">viral metagenome</name>
    <dbReference type="NCBI Taxonomy" id="1070528"/>
    <lineage>
        <taxon>unclassified sequences</taxon>
        <taxon>metagenomes</taxon>
        <taxon>organismal metagenomes</taxon>
    </lineage>
</organism>
<dbReference type="EMBL" id="MT143023">
    <property type="protein sequence ID" value="QJA91907.1"/>
    <property type="molecule type" value="Genomic_DNA"/>
</dbReference>
<proteinExistence type="predicted"/>
<gene>
    <name evidence="1" type="ORF">MM415B03233_0006</name>
</gene>